<dbReference type="InterPro" id="IPR013645">
    <property type="entry name" value="Glyco_transf_8N"/>
</dbReference>
<reference evidence="11" key="2">
    <citation type="submission" date="2008-04" db="EMBL/GenBank/DDBJ databases">
        <title>Draft genome sequence of Providencia stuartii(ATCC 25827).</title>
        <authorList>
            <person name="Sudarsanam P."/>
            <person name="Ley R."/>
            <person name="Guruge J."/>
            <person name="Turnbaugh P.J."/>
            <person name="Mahowald M."/>
            <person name="Liep D."/>
            <person name="Gordon J."/>
        </authorList>
    </citation>
    <scope>NUCLEOTIDE SEQUENCE [LARGE SCALE GENOMIC DNA]</scope>
    <source>
        <strain evidence="11">ATCC 25827</strain>
    </source>
</reference>
<reference evidence="11" key="1">
    <citation type="submission" date="2008-04" db="EMBL/GenBank/DDBJ databases">
        <title>Draft genome sequence of Providencia stuartii (ATCC 25827).</title>
        <authorList>
            <person name="Sudarsanam P."/>
            <person name="Ley R."/>
            <person name="Guruge J."/>
            <person name="Turnbaugh P.J."/>
            <person name="Mahowald M."/>
            <person name="Liep D."/>
            <person name="Gordon J."/>
        </authorList>
    </citation>
    <scope>NUCLEOTIDE SEQUENCE [LARGE SCALE GENOMIC DNA]</scope>
    <source>
        <strain evidence="11">ATCC 25827</strain>
    </source>
</reference>
<evidence type="ECO:0000256" key="6">
    <source>
        <dbReference type="ARBA" id="ARBA00022723"/>
    </source>
</evidence>
<evidence type="ECO:0000256" key="4">
    <source>
        <dbReference type="ARBA" id="ARBA00022676"/>
    </source>
</evidence>
<dbReference type="CDD" id="cd04194">
    <property type="entry name" value="GT8_A4GalT_like"/>
    <property type="match status" value="1"/>
</dbReference>
<accession>A0AA86YZN3</accession>
<evidence type="ECO:0000256" key="7">
    <source>
        <dbReference type="ARBA" id="ARBA00022842"/>
    </source>
</evidence>
<dbReference type="SUPFAM" id="SSF53448">
    <property type="entry name" value="Nucleotide-diphospho-sugar transferases"/>
    <property type="match status" value="1"/>
</dbReference>
<dbReference type="PANTHER" id="PTHR13778:SF64">
    <property type="entry name" value="LIPOPOLYSACCHARIDE 1,2-GLUCOSYLTRANSFERASE"/>
    <property type="match status" value="1"/>
</dbReference>
<evidence type="ECO:0000259" key="9">
    <source>
        <dbReference type="Pfam" id="PF08437"/>
    </source>
</evidence>
<evidence type="ECO:0000313" key="11">
    <source>
        <dbReference type="Proteomes" id="UP000004506"/>
    </source>
</evidence>
<comment type="similarity">
    <text evidence="3">Belongs to the glycosyltransferase 8 family.</text>
</comment>
<evidence type="ECO:0000256" key="3">
    <source>
        <dbReference type="ARBA" id="ARBA00006351"/>
    </source>
</evidence>
<protein>
    <submittedName>
        <fullName evidence="10">Glycosyltransferase, family 8</fullName>
    </submittedName>
</protein>
<dbReference type="InterPro" id="IPR050748">
    <property type="entry name" value="Glycosyltrans_8_dom-fam"/>
</dbReference>
<dbReference type="EMBL" id="ABJD02000047">
    <property type="protein sequence ID" value="EDU61579.1"/>
    <property type="molecule type" value="Genomic_DNA"/>
</dbReference>
<comment type="cofactor">
    <cofactor evidence="1">
        <name>Mg(2+)</name>
        <dbReference type="ChEBI" id="CHEBI:18420"/>
    </cofactor>
</comment>
<evidence type="ECO:0000256" key="8">
    <source>
        <dbReference type="ARBA" id="ARBA00022985"/>
    </source>
</evidence>
<keyword evidence="6" id="KW-0479">Metal-binding</keyword>
<dbReference type="PANTHER" id="PTHR13778">
    <property type="entry name" value="GLYCOSYLTRANSFERASE 8 DOMAIN-CONTAINING PROTEIN"/>
    <property type="match status" value="1"/>
</dbReference>
<evidence type="ECO:0000256" key="5">
    <source>
        <dbReference type="ARBA" id="ARBA00022679"/>
    </source>
</evidence>
<name>A0AA86YZN3_PROST</name>
<keyword evidence="5" id="KW-0808">Transferase</keyword>
<dbReference type="InterPro" id="IPR029044">
    <property type="entry name" value="Nucleotide-diphossugar_trans"/>
</dbReference>
<organism evidence="10 11">
    <name type="scientific">Providencia stuartii ATCC 25827</name>
    <dbReference type="NCBI Taxonomy" id="471874"/>
    <lineage>
        <taxon>Bacteria</taxon>
        <taxon>Pseudomonadati</taxon>
        <taxon>Pseudomonadota</taxon>
        <taxon>Gammaproteobacteria</taxon>
        <taxon>Enterobacterales</taxon>
        <taxon>Morganellaceae</taxon>
        <taxon>Providencia</taxon>
    </lineage>
</organism>
<dbReference type="InterPro" id="IPR002495">
    <property type="entry name" value="Glyco_trans_8"/>
</dbReference>
<keyword evidence="8" id="KW-0448">Lipopolysaccharide biosynthesis</keyword>
<comment type="caution">
    <text evidence="10">The sequence shown here is derived from an EMBL/GenBank/DDBJ whole genome shotgun (WGS) entry which is preliminary data.</text>
</comment>
<dbReference type="Gene3D" id="3.90.550.10">
    <property type="entry name" value="Spore Coat Polysaccharide Biosynthesis Protein SpsA, Chain A"/>
    <property type="match status" value="1"/>
</dbReference>
<dbReference type="Pfam" id="PF01501">
    <property type="entry name" value="Glyco_transf_8"/>
    <property type="match status" value="1"/>
</dbReference>
<proteinExistence type="inferred from homology"/>
<dbReference type="AlphaFoldDB" id="A0AA86YZN3"/>
<dbReference type="Pfam" id="PF08437">
    <property type="entry name" value="Glyco_transf_8C"/>
    <property type="match status" value="1"/>
</dbReference>
<evidence type="ECO:0000256" key="2">
    <source>
        <dbReference type="ARBA" id="ARBA00004713"/>
    </source>
</evidence>
<dbReference type="GO" id="GO:0008918">
    <property type="term" value="F:lipopolysaccharide 3-alpha-galactosyltransferase activity"/>
    <property type="evidence" value="ECO:0007669"/>
    <property type="project" value="InterPro"/>
</dbReference>
<keyword evidence="4" id="KW-0328">Glycosyltransferase</keyword>
<feature type="domain" description="Glycosyl transferase family 8 C-terminal" evidence="9">
    <location>
        <begin position="276"/>
        <end position="332"/>
    </location>
</feature>
<dbReference type="GO" id="GO:0046872">
    <property type="term" value="F:metal ion binding"/>
    <property type="evidence" value="ECO:0007669"/>
    <property type="project" value="UniProtKB-KW"/>
</dbReference>
<dbReference type="RefSeq" id="WP_004924259.1">
    <property type="nucleotide sequence ID" value="NZ_DS607671.1"/>
</dbReference>
<gene>
    <name evidence="10" type="ORF">PROSTU_00468</name>
</gene>
<sequence length="342" mass="39573">MNNLITNKYVLGEVCKADNTLLSCLDVIYGSDENYQFGAGVSAVSLLINNPTTFFRFHYFLDKVSPDFLEKLKVIASQFQVEFHVYELDNKLLKTLPASDVWSSAMYFRLVALDYLSSDYDFALYLDADVMCNGILDLTTNLIKDKVCGVVADDIGVRTKSETRLHAPSLAKTYFNSGVMFVNLKKWHEKQITQQCFELLSAENAKQRYKYPDQDVLNLILREDLELLSQRFNTVYTLKNELYDSTHQKYQQVITPETVLIHYTGVSKPWHTWANYPASQPFYKALMQSPWTTNDLKPATKFVERKKEYKHLLKQGNYLAGILSGIRYSFEKLMGKRKSYYD</sequence>
<evidence type="ECO:0000313" key="10">
    <source>
        <dbReference type="EMBL" id="EDU61579.1"/>
    </source>
</evidence>
<reference evidence="10 11" key="3">
    <citation type="submission" date="2008-05" db="EMBL/GenBank/DDBJ databases">
        <authorList>
            <person name="Fulton L."/>
            <person name="Clifton S."/>
            <person name="Fulton B."/>
            <person name="Xu J."/>
            <person name="Minx P."/>
            <person name="Pepin K.H."/>
            <person name="Johnson M."/>
            <person name="Thiruvilangam P."/>
            <person name="Bhonagiri V."/>
            <person name="Nash W.E."/>
            <person name="Mardis E.R."/>
            <person name="Wilson R.K."/>
        </authorList>
    </citation>
    <scope>NUCLEOTIDE SEQUENCE [LARGE SCALE GENOMIC DNA]</scope>
    <source>
        <strain evidence="10 11">ATCC 25827</strain>
    </source>
</reference>
<keyword evidence="7" id="KW-0460">Magnesium</keyword>
<comment type="pathway">
    <text evidence="2">Bacterial outer membrane biogenesis; LPS core biosynthesis.</text>
</comment>
<evidence type="ECO:0000256" key="1">
    <source>
        <dbReference type="ARBA" id="ARBA00001946"/>
    </source>
</evidence>
<dbReference type="Proteomes" id="UP000004506">
    <property type="component" value="Unassembled WGS sequence"/>
</dbReference>